<evidence type="ECO:0000313" key="2">
    <source>
        <dbReference type="Proteomes" id="UP000030755"/>
    </source>
</evidence>
<dbReference type="AlphaFoldDB" id="A0A075AMT9"/>
<sequence>MTFSISLVPKFEKEPVYEYDQSGNEIKELQKSQFHDLAERYTKSKDEKLKKVLEEMSWAKSELDVASDILFYLTQNPADAIFASSSIEEPKKQFNTAVKKVNYSLKSNMLQESYTKLDCARISISSSIKQNHNFYLNLILPLREKRWKLFAKNGKIFVDYSGTFAGFEAELVTRENEFFIDLPNHHKTKMRVYLNGMPLIVYQELINDLEFINMLEGAKRNVENIQIFERICRESQELRTLSSCQIKDNEVFFTFMSKLFKFELKECKEKIDFSASEASMNSILFSKLYYREYKSIVSSQPQKSNLIEKFLILSAHLSNKNDIANFLNSSGFKYRLEMLGEAEHSFKIYNSKGIQICYLKIQNAFSLFIECINFDQTLPFDLDVLE</sequence>
<name>A0A075AMT9_ROZAC</name>
<dbReference type="Proteomes" id="UP000030755">
    <property type="component" value="Unassembled WGS sequence"/>
</dbReference>
<gene>
    <name evidence="1" type="ORF">O9G_001480</name>
</gene>
<keyword evidence="2" id="KW-1185">Reference proteome</keyword>
<accession>A0A075AMT9</accession>
<organism evidence="1 2">
    <name type="scientific">Rozella allomycis (strain CSF55)</name>
    <dbReference type="NCBI Taxonomy" id="988480"/>
    <lineage>
        <taxon>Eukaryota</taxon>
        <taxon>Fungi</taxon>
        <taxon>Fungi incertae sedis</taxon>
        <taxon>Cryptomycota</taxon>
        <taxon>Cryptomycota incertae sedis</taxon>
        <taxon>Rozella</taxon>
    </lineage>
</organism>
<reference evidence="1 2" key="1">
    <citation type="journal article" date="2013" name="Curr. Biol.">
        <title>Shared signatures of parasitism and phylogenomics unite Cryptomycota and microsporidia.</title>
        <authorList>
            <person name="James T.Y."/>
            <person name="Pelin A."/>
            <person name="Bonen L."/>
            <person name="Ahrendt S."/>
            <person name="Sain D."/>
            <person name="Corradi N."/>
            <person name="Stajich J.E."/>
        </authorList>
    </citation>
    <scope>NUCLEOTIDE SEQUENCE [LARGE SCALE GENOMIC DNA]</scope>
    <source>
        <strain evidence="1 2">CSF55</strain>
    </source>
</reference>
<dbReference type="EMBL" id="KE561324">
    <property type="protein sequence ID" value="EPZ31006.1"/>
    <property type="molecule type" value="Genomic_DNA"/>
</dbReference>
<proteinExistence type="predicted"/>
<evidence type="ECO:0000313" key="1">
    <source>
        <dbReference type="EMBL" id="EPZ31006.1"/>
    </source>
</evidence>
<protein>
    <submittedName>
        <fullName evidence="1">Uncharacterized protein</fullName>
    </submittedName>
</protein>
<dbReference type="HOGENOM" id="CLU_716016_0_0_1"/>